<organism evidence="2 3">
    <name type="scientific">Elysia crispata</name>
    <name type="common">lettuce slug</name>
    <dbReference type="NCBI Taxonomy" id="231223"/>
    <lineage>
        <taxon>Eukaryota</taxon>
        <taxon>Metazoa</taxon>
        <taxon>Spiralia</taxon>
        <taxon>Lophotrochozoa</taxon>
        <taxon>Mollusca</taxon>
        <taxon>Gastropoda</taxon>
        <taxon>Heterobranchia</taxon>
        <taxon>Euthyneura</taxon>
        <taxon>Panpulmonata</taxon>
        <taxon>Sacoglossa</taxon>
        <taxon>Placobranchoidea</taxon>
        <taxon>Plakobranchidae</taxon>
        <taxon>Elysia</taxon>
    </lineage>
</organism>
<dbReference type="InterPro" id="IPR025714">
    <property type="entry name" value="Methyltranfer_dom"/>
</dbReference>
<dbReference type="Pfam" id="PF13679">
    <property type="entry name" value="Methyltransf_32"/>
    <property type="match status" value="1"/>
</dbReference>
<evidence type="ECO:0000313" key="3">
    <source>
        <dbReference type="Proteomes" id="UP001283361"/>
    </source>
</evidence>
<dbReference type="EMBL" id="JAWDGP010001593">
    <property type="protein sequence ID" value="KAK3790011.1"/>
    <property type="molecule type" value="Genomic_DNA"/>
</dbReference>
<comment type="caution">
    <text evidence="2">The sequence shown here is derived from an EMBL/GenBank/DDBJ whole genome shotgun (WGS) entry which is preliminary data.</text>
</comment>
<dbReference type="SUPFAM" id="SSF53335">
    <property type="entry name" value="S-adenosyl-L-methionine-dependent methyltransferases"/>
    <property type="match status" value="1"/>
</dbReference>
<gene>
    <name evidence="2" type="ORF">RRG08_016328</name>
</gene>
<proteinExistence type="predicted"/>
<evidence type="ECO:0000313" key="2">
    <source>
        <dbReference type="EMBL" id="KAK3790011.1"/>
    </source>
</evidence>
<dbReference type="AlphaFoldDB" id="A0AAE1AMU0"/>
<dbReference type="InterPro" id="IPR029063">
    <property type="entry name" value="SAM-dependent_MTases_sf"/>
</dbReference>
<evidence type="ECO:0000259" key="1">
    <source>
        <dbReference type="Pfam" id="PF13679"/>
    </source>
</evidence>
<accession>A0AAE1AMU0</accession>
<dbReference type="Proteomes" id="UP001283361">
    <property type="component" value="Unassembled WGS sequence"/>
</dbReference>
<dbReference type="InterPro" id="IPR052220">
    <property type="entry name" value="METTL25"/>
</dbReference>
<dbReference type="PANTHER" id="PTHR12496:SF0">
    <property type="entry name" value="METHYLTRANSFERASE DOMAIN-CONTAINING PROTEIN"/>
    <property type="match status" value="1"/>
</dbReference>
<reference evidence="2" key="1">
    <citation type="journal article" date="2023" name="G3 (Bethesda)">
        <title>A reference genome for the long-term kleptoplast-retaining sea slug Elysia crispata morphotype clarki.</title>
        <authorList>
            <person name="Eastman K.E."/>
            <person name="Pendleton A.L."/>
            <person name="Shaikh M.A."/>
            <person name="Suttiyut T."/>
            <person name="Ogas R."/>
            <person name="Tomko P."/>
            <person name="Gavelis G."/>
            <person name="Widhalm J.R."/>
            <person name="Wisecaver J.H."/>
        </authorList>
    </citation>
    <scope>NUCLEOTIDE SEQUENCE</scope>
    <source>
        <strain evidence="2">ECLA1</strain>
    </source>
</reference>
<dbReference type="PANTHER" id="PTHR12496">
    <property type="entry name" value="CGI-41 METHYLTRANSFERASE"/>
    <property type="match status" value="1"/>
</dbReference>
<sequence>MAASSVESSVKDALNLLKKFDWIHSPQVIKIFDGTLQNIPSEWLPFLAELDTQELNNLPYLGESSSQVYPAWPTSLHEFLQLTSQLSLLRGQIDLQPTAIDANMARGMNQKKLHEVSYMASLVHNVMSEAGCDLIVDVGSGLGYLDHVLHQVHHHAVLGLEVNDSHVTRAETRAAAQGLQCGGVKSVKFNLTYDTACFQQFESLLSSTAWTLTCHCNTAYQADLSALNGPVVDTRRATLRSPRVCLIGLHCCGDLSPTMLALFHQVPSVRAVCCVSCCYHKMSCVSDELSSFPLSSSCKKIYDTLKTEGLSWHISPQTLRLGAQETRSRWRQQTEEDHFDHVRHVAYRGLLELAECGDPVMKRKLVRKCDFSSFNSFLHSYFSSTYFSEDEISRGKLSLNYLYTKHKDEFQLIEIFTALQTLVQPVIESLIYNDRLLWLMERGYTNVKVLPVFNEAVSPRNLAIAVIK</sequence>
<keyword evidence="3" id="KW-1185">Reference proteome</keyword>
<protein>
    <recommendedName>
        <fullName evidence="1">Methyltransferase domain-containing protein</fullName>
    </recommendedName>
</protein>
<feature type="domain" description="Methyltransferase" evidence="1">
    <location>
        <begin position="111"/>
        <end position="283"/>
    </location>
</feature>
<name>A0AAE1AMU0_9GAST</name>